<evidence type="ECO:0000313" key="2">
    <source>
        <dbReference type="Proteomes" id="UP000824120"/>
    </source>
</evidence>
<gene>
    <name evidence="1" type="ORF">H5410_000553</name>
</gene>
<accession>A0A9J6AWJ5</accession>
<organism evidence="1 2">
    <name type="scientific">Solanum commersonii</name>
    <name type="common">Commerson's wild potato</name>
    <name type="synonym">Commerson's nightshade</name>
    <dbReference type="NCBI Taxonomy" id="4109"/>
    <lineage>
        <taxon>Eukaryota</taxon>
        <taxon>Viridiplantae</taxon>
        <taxon>Streptophyta</taxon>
        <taxon>Embryophyta</taxon>
        <taxon>Tracheophyta</taxon>
        <taxon>Spermatophyta</taxon>
        <taxon>Magnoliopsida</taxon>
        <taxon>eudicotyledons</taxon>
        <taxon>Gunneridae</taxon>
        <taxon>Pentapetalae</taxon>
        <taxon>asterids</taxon>
        <taxon>lamiids</taxon>
        <taxon>Solanales</taxon>
        <taxon>Solanaceae</taxon>
        <taxon>Solanoideae</taxon>
        <taxon>Solaneae</taxon>
        <taxon>Solanum</taxon>
    </lineage>
</organism>
<reference evidence="1 2" key="1">
    <citation type="submission" date="2020-09" db="EMBL/GenBank/DDBJ databases">
        <title>De no assembly of potato wild relative species, Solanum commersonii.</title>
        <authorList>
            <person name="Cho K."/>
        </authorList>
    </citation>
    <scope>NUCLEOTIDE SEQUENCE [LARGE SCALE GENOMIC DNA]</scope>
    <source>
        <strain evidence="1">LZ3.2</strain>
        <tissue evidence="1">Leaf</tissue>
    </source>
</reference>
<dbReference type="AlphaFoldDB" id="A0A9J6AWJ5"/>
<name>A0A9J6AWJ5_SOLCO</name>
<comment type="caution">
    <text evidence="1">The sequence shown here is derived from an EMBL/GenBank/DDBJ whole genome shotgun (WGS) entry which is preliminary data.</text>
</comment>
<keyword evidence="2" id="KW-1185">Reference proteome</keyword>
<dbReference type="Proteomes" id="UP000824120">
    <property type="component" value="Chromosome 1"/>
</dbReference>
<proteinExistence type="predicted"/>
<evidence type="ECO:0000313" key="1">
    <source>
        <dbReference type="EMBL" id="KAG5628836.1"/>
    </source>
</evidence>
<sequence>MLDKEARCILRNPSSPKPFPKMLGKVQLLFPSDNDLSFPNLKKSEIGPSRWLSPRNNSSMLVRFHRGLGIEPERLQEAILNVMLAELDDQMIQILPAAFTLMRFNFIKCNRYSIRCGKPNKGMGLDDISRDSKLERWKTPSGNIPYICVVESSRFVK</sequence>
<dbReference type="EMBL" id="JACXVP010000001">
    <property type="protein sequence ID" value="KAG5628836.1"/>
    <property type="molecule type" value="Genomic_DNA"/>
</dbReference>
<protein>
    <submittedName>
        <fullName evidence="1">Uncharacterized protein</fullName>
    </submittedName>
</protein>